<protein>
    <submittedName>
        <fullName evidence="7">Uncharacterized protein LOC108737429</fullName>
    </submittedName>
</protein>
<feature type="domain" description="CUB" evidence="5">
    <location>
        <begin position="125"/>
        <end position="246"/>
    </location>
</feature>
<feature type="chain" id="PRO_5010746518" evidence="4">
    <location>
        <begin position="20"/>
        <end position="389"/>
    </location>
</feature>
<dbReference type="InterPro" id="IPR000859">
    <property type="entry name" value="CUB_dom"/>
</dbReference>
<dbReference type="GeneID" id="108737429"/>
<dbReference type="KEGG" id="apln:108737429"/>
<keyword evidence="3" id="KW-1133">Transmembrane helix</keyword>
<dbReference type="STRING" id="224129.A0A1W4X0C5"/>
<evidence type="ECO:0000259" key="5">
    <source>
        <dbReference type="PROSITE" id="PS01180"/>
    </source>
</evidence>
<reference evidence="7" key="1">
    <citation type="submission" date="2025-08" db="UniProtKB">
        <authorList>
            <consortium name="RefSeq"/>
        </authorList>
    </citation>
    <scope>IDENTIFICATION</scope>
    <source>
        <tissue evidence="7">Entire body</tissue>
    </source>
</reference>
<dbReference type="Proteomes" id="UP000192223">
    <property type="component" value="Unplaced"/>
</dbReference>
<evidence type="ECO:0000256" key="4">
    <source>
        <dbReference type="SAM" id="SignalP"/>
    </source>
</evidence>
<dbReference type="InterPro" id="IPR035914">
    <property type="entry name" value="Sperma_CUB_dom_sf"/>
</dbReference>
<dbReference type="OrthoDB" id="6431754at2759"/>
<dbReference type="PROSITE" id="PS01180">
    <property type="entry name" value="CUB"/>
    <property type="match status" value="1"/>
</dbReference>
<evidence type="ECO:0000313" key="7">
    <source>
        <dbReference type="RefSeq" id="XP_018325770.1"/>
    </source>
</evidence>
<keyword evidence="6" id="KW-1185">Reference proteome</keyword>
<accession>A0A1W4X0C5</accession>
<keyword evidence="1" id="KW-1015">Disulfide bond</keyword>
<sequence>MPVELILILLCLFYENCTGYLERVTISGCESCTLRLTCRGFDAIIAVVDAQFIPFESTDSSVAFNLQQSTAVPVQPRKALNQRCSGVNHCSFILTKDCPGASTLGLGNITVDYFCVAEPKLTKHCNQNLTLSWSRNQAILEGLVHNPGYPRFYLGIETCHWTIKALPWQKIKITILDISLLGYGPENCSDIFQIKESKHVLLSSCLQEESFVEVLSAGNEIEILLKPSSNEELLPRRGVLFHYTAVGCATPFTPKNSHFLGRNDSTAEFSCDIDFAFPDTHLRTKFIKCIENKWDSNIPLPDCDNATVVEAETVNLISSDLYTTKRTMTERATISEIVIPTMIIILLLVLNSVVLFMIYRYKKRKESEYSEEELGTLPINCDKSSTSRA</sequence>
<keyword evidence="4" id="KW-0732">Signal</keyword>
<dbReference type="SUPFAM" id="SSF49854">
    <property type="entry name" value="Spermadhesin, CUB domain"/>
    <property type="match status" value="1"/>
</dbReference>
<dbReference type="AlphaFoldDB" id="A0A1W4X0C5"/>
<organism evidence="6 7">
    <name type="scientific">Agrilus planipennis</name>
    <name type="common">Emerald ash borer</name>
    <name type="synonym">Agrilus marcopoli</name>
    <dbReference type="NCBI Taxonomy" id="224129"/>
    <lineage>
        <taxon>Eukaryota</taxon>
        <taxon>Metazoa</taxon>
        <taxon>Ecdysozoa</taxon>
        <taxon>Arthropoda</taxon>
        <taxon>Hexapoda</taxon>
        <taxon>Insecta</taxon>
        <taxon>Pterygota</taxon>
        <taxon>Neoptera</taxon>
        <taxon>Endopterygota</taxon>
        <taxon>Coleoptera</taxon>
        <taxon>Polyphaga</taxon>
        <taxon>Elateriformia</taxon>
        <taxon>Buprestoidea</taxon>
        <taxon>Buprestidae</taxon>
        <taxon>Agrilinae</taxon>
        <taxon>Agrilus</taxon>
    </lineage>
</organism>
<keyword evidence="3" id="KW-0812">Transmembrane</keyword>
<comment type="caution">
    <text evidence="2">Lacks conserved residue(s) required for the propagation of feature annotation.</text>
</comment>
<dbReference type="Gene3D" id="2.60.120.290">
    <property type="entry name" value="Spermadhesin, CUB domain"/>
    <property type="match status" value="1"/>
</dbReference>
<dbReference type="InParanoid" id="A0A1W4X0C5"/>
<keyword evidence="3" id="KW-0472">Membrane</keyword>
<feature type="signal peptide" evidence="4">
    <location>
        <begin position="1"/>
        <end position="19"/>
    </location>
</feature>
<evidence type="ECO:0000256" key="1">
    <source>
        <dbReference type="ARBA" id="ARBA00023157"/>
    </source>
</evidence>
<name>A0A1W4X0C5_AGRPL</name>
<dbReference type="RefSeq" id="XP_018325770.1">
    <property type="nucleotide sequence ID" value="XM_018470268.1"/>
</dbReference>
<evidence type="ECO:0000313" key="6">
    <source>
        <dbReference type="Proteomes" id="UP000192223"/>
    </source>
</evidence>
<evidence type="ECO:0000256" key="2">
    <source>
        <dbReference type="PROSITE-ProRule" id="PRU00059"/>
    </source>
</evidence>
<proteinExistence type="predicted"/>
<gene>
    <name evidence="7" type="primary">LOC108737429</name>
</gene>
<feature type="transmembrane region" description="Helical" evidence="3">
    <location>
        <begin position="337"/>
        <end position="359"/>
    </location>
</feature>
<evidence type="ECO:0000256" key="3">
    <source>
        <dbReference type="SAM" id="Phobius"/>
    </source>
</evidence>